<keyword evidence="1" id="KW-1133">Transmembrane helix</keyword>
<sequence length="214" mass="22470">MNDTNDNPTRDDYLRRLDDAMRDLPHGVAAEIRAGVTEELAGLDATQAAQRIADLGDPADIARGARDELPGAPVIVAPLPAPKPPVTQTRGFAIVAALALSFGGFVVPGVGWVVGAVLVLLSSMWRLWEKAVAILVPLAALLLVVIVGSAMWMTTGEVQSGSASGTSAAPDPLNNPLVPGWYEVIWLTVVVGGLLLIPASGLWLLWRMRGRAAS</sequence>
<protein>
    <recommendedName>
        <fullName evidence="4">DUF1700 domain-containing protein</fullName>
    </recommendedName>
</protein>
<dbReference type="Pfam" id="PF22564">
    <property type="entry name" value="HAAS"/>
    <property type="match status" value="1"/>
</dbReference>
<keyword evidence="1" id="KW-0812">Transmembrane</keyword>
<evidence type="ECO:0008006" key="4">
    <source>
        <dbReference type="Google" id="ProtNLM"/>
    </source>
</evidence>
<accession>A0ABU8LHN8</accession>
<keyword evidence="1" id="KW-0472">Membrane</keyword>
<evidence type="ECO:0000313" key="2">
    <source>
        <dbReference type="EMBL" id="MEJ1090182.1"/>
    </source>
</evidence>
<reference evidence="2 3" key="1">
    <citation type="submission" date="2024-02" db="EMBL/GenBank/DDBJ databases">
        <authorList>
            <person name="Saticioglu I.B."/>
        </authorList>
    </citation>
    <scope>NUCLEOTIDE SEQUENCE [LARGE SCALE GENOMIC DNA]</scope>
    <source>
        <strain evidence="2 3">Mu-43</strain>
    </source>
</reference>
<organism evidence="2 3">
    <name type="scientific">Microbacterium istanbulense</name>
    <dbReference type="NCBI Taxonomy" id="3122049"/>
    <lineage>
        <taxon>Bacteria</taxon>
        <taxon>Bacillati</taxon>
        <taxon>Actinomycetota</taxon>
        <taxon>Actinomycetes</taxon>
        <taxon>Micrococcales</taxon>
        <taxon>Microbacteriaceae</taxon>
        <taxon>Microbacterium</taxon>
    </lineage>
</organism>
<feature type="transmembrane region" description="Helical" evidence="1">
    <location>
        <begin position="132"/>
        <end position="153"/>
    </location>
</feature>
<dbReference type="RefSeq" id="WP_337316315.1">
    <property type="nucleotide sequence ID" value="NZ_JBBDGN010000001.1"/>
</dbReference>
<dbReference type="EMBL" id="JBBDGN010000001">
    <property type="protein sequence ID" value="MEJ1090182.1"/>
    <property type="molecule type" value="Genomic_DNA"/>
</dbReference>
<evidence type="ECO:0000256" key="1">
    <source>
        <dbReference type="SAM" id="Phobius"/>
    </source>
</evidence>
<keyword evidence="3" id="KW-1185">Reference proteome</keyword>
<feature type="transmembrane region" description="Helical" evidence="1">
    <location>
        <begin position="184"/>
        <end position="206"/>
    </location>
</feature>
<proteinExistence type="predicted"/>
<evidence type="ECO:0000313" key="3">
    <source>
        <dbReference type="Proteomes" id="UP001366085"/>
    </source>
</evidence>
<comment type="caution">
    <text evidence="2">The sequence shown here is derived from an EMBL/GenBank/DDBJ whole genome shotgun (WGS) entry which is preliminary data.</text>
</comment>
<gene>
    <name evidence="2" type="ORF">WDU93_00630</name>
</gene>
<dbReference type="Proteomes" id="UP001366085">
    <property type="component" value="Unassembled WGS sequence"/>
</dbReference>
<name>A0ABU8LHN8_9MICO</name>
<feature type="transmembrane region" description="Helical" evidence="1">
    <location>
        <begin position="92"/>
        <end position="120"/>
    </location>
</feature>